<dbReference type="RefSeq" id="WP_165832461.1">
    <property type="nucleotide sequence ID" value="NZ_JACCEX010000001.1"/>
</dbReference>
<gene>
    <name evidence="4" type="ORF">C7440_1284</name>
</gene>
<keyword evidence="4" id="KW-0282">Flagellum</keyword>
<sequence length="157" mass="16821">MSASLQALQSSLDTELALVQRFIDILKAEAEALEQPDHSEALNSSTRDKNACIEQLLEAGRSRDDALRDLDLDTGRAGLDEAAAAYPFLQDSCVRLFELSQQASQLNAANGAMISTYLKHTQQALHALQPLVGNPGLYDASGRPGQAKGQRKAITAG</sequence>
<evidence type="ECO:0000313" key="4">
    <source>
        <dbReference type="EMBL" id="PVY68870.1"/>
    </source>
</evidence>
<accession>A0A2U1CSI6</accession>
<dbReference type="AlphaFoldDB" id="A0A2U1CSI6"/>
<keyword evidence="4" id="KW-0969">Cilium</keyword>
<organism evidence="4 5">
    <name type="scientific">Pusillimonas noertemannii</name>
    <dbReference type="NCBI Taxonomy" id="305977"/>
    <lineage>
        <taxon>Bacteria</taxon>
        <taxon>Pseudomonadati</taxon>
        <taxon>Pseudomonadota</taxon>
        <taxon>Betaproteobacteria</taxon>
        <taxon>Burkholderiales</taxon>
        <taxon>Alcaligenaceae</taxon>
        <taxon>Pusillimonas</taxon>
    </lineage>
</organism>
<dbReference type="InterPro" id="IPR036679">
    <property type="entry name" value="FlgN-like_sf"/>
</dbReference>
<evidence type="ECO:0000256" key="1">
    <source>
        <dbReference type="ARBA" id="ARBA00002397"/>
    </source>
</evidence>
<evidence type="ECO:0000256" key="3">
    <source>
        <dbReference type="ARBA" id="ARBA00022795"/>
    </source>
</evidence>
<dbReference type="SUPFAM" id="SSF140566">
    <property type="entry name" value="FlgN-like"/>
    <property type="match status" value="1"/>
</dbReference>
<protein>
    <submittedName>
        <fullName evidence="4">Flagellar biosynthesis/type III secretory pathway chaperone</fullName>
    </submittedName>
</protein>
<dbReference type="Gene3D" id="1.20.58.300">
    <property type="entry name" value="FlgN-like"/>
    <property type="match status" value="1"/>
</dbReference>
<comment type="function">
    <text evidence="1">Required for the efficient initiation of filament assembly.</text>
</comment>
<keyword evidence="5" id="KW-1185">Reference proteome</keyword>
<comment type="similarity">
    <text evidence="2">Belongs to the FlgN family.</text>
</comment>
<proteinExistence type="inferred from homology"/>
<evidence type="ECO:0000313" key="5">
    <source>
        <dbReference type="Proteomes" id="UP000246145"/>
    </source>
</evidence>
<dbReference type="STRING" id="1231391.GCA_000308195_02690"/>
<dbReference type="EMBL" id="QEKO01000001">
    <property type="protein sequence ID" value="PVY68870.1"/>
    <property type="molecule type" value="Genomic_DNA"/>
</dbReference>
<keyword evidence="3" id="KW-1005">Bacterial flagellum biogenesis</keyword>
<name>A0A2U1CSI6_9BURK</name>
<comment type="caution">
    <text evidence="4">The sequence shown here is derived from an EMBL/GenBank/DDBJ whole genome shotgun (WGS) entry which is preliminary data.</text>
</comment>
<reference evidence="4 5" key="1">
    <citation type="submission" date="2018-04" db="EMBL/GenBank/DDBJ databases">
        <title>Genomic Encyclopedia of Type Strains, Phase IV (KMG-IV): sequencing the most valuable type-strain genomes for metagenomic binning, comparative biology and taxonomic classification.</title>
        <authorList>
            <person name="Goeker M."/>
        </authorList>
    </citation>
    <scope>NUCLEOTIDE SEQUENCE [LARGE SCALE GENOMIC DNA]</scope>
    <source>
        <strain evidence="4 5">DSM 10065</strain>
    </source>
</reference>
<dbReference type="Pfam" id="PF05130">
    <property type="entry name" value="FlgN"/>
    <property type="match status" value="1"/>
</dbReference>
<dbReference type="Proteomes" id="UP000246145">
    <property type="component" value="Unassembled WGS sequence"/>
</dbReference>
<dbReference type="GO" id="GO:0044780">
    <property type="term" value="P:bacterial-type flagellum assembly"/>
    <property type="evidence" value="ECO:0007669"/>
    <property type="project" value="InterPro"/>
</dbReference>
<dbReference type="InterPro" id="IPR007809">
    <property type="entry name" value="FlgN-like"/>
</dbReference>
<keyword evidence="4" id="KW-0966">Cell projection</keyword>
<evidence type="ECO:0000256" key="2">
    <source>
        <dbReference type="ARBA" id="ARBA00007703"/>
    </source>
</evidence>